<dbReference type="Gene3D" id="3.30.60.30">
    <property type="match status" value="1"/>
</dbReference>
<dbReference type="SUPFAM" id="SSF100895">
    <property type="entry name" value="Kazal-type serine protease inhibitors"/>
    <property type="match status" value="1"/>
</dbReference>
<evidence type="ECO:0000259" key="2">
    <source>
        <dbReference type="PROSITE" id="PS51465"/>
    </source>
</evidence>
<evidence type="ECO:0000256" key="1">
    <source>
        <dbReference type="SAM" id="SignalP"/>
    </source>
</evidence>
<keyword evidence="4" id="KW-1185">Reference proteome</keyword>
<name>A0A016TXL7_9BILA</name>
<dbReference type="Pfam" id="PF07648">
    <property type="entry name" value="Kazal_2"/>
    <property type="match status" value="1"/>
</dbReference>
<gene>
    <name evidence="3" type="primary">Acey_s0072.g684</name>
    <name evidence="3" type="ORF">Y032_0072g684</name>
</gene>
<organism evidence="3 4">
    <name type="scientific">Ancylostoma ceylanicum</name>
    <dbReference type="NCBI Taxonomy" id="53326"/>
    <lineage>
        <taxon>Eukaryota</taxon>
        <taxon>Metazoa</taxon>
        <taxon>Ecdysozoa</taxon>
        <taxon>Nematoda</taxon>
        <taxon>Chromadorea</taxon>
        <taxon>Rhabditida</taxon>
        <taxon>Rhabditina</taxon>
        <taxon>Rhabditomorpha</taxon>
        <taxon>Strongyloidea</taxon>
        <taxon>Ancylostomatidae</taxon>
        <taxon>Ancylostomatinae</taxon>
        <taxon>Ancylostoma</taxon>
    </lineage>
</organism>
<evidence type="ECO:0000313" key="3">
    <source>
        <dbReference type="EMBL" id="EYC07093.1"/>
    </source>
</evidence>
<accession>A0A016TXL7</accession>
<dbReference type="InterPro" id="IPR036058">
    <property type="entry name" value="Kazal_dom_sf"/>
</dbReference>
<dbReference type="PROSITE" id="PS51465">
    <property type="entry name" value="KAZAL_2"/>
    <property type="match status" value="1"/>
</dbReference>
<dbReference type="EMBL" id="JARK01001408">
    <property type="protein sequence ID" value="EYC07093.1"/>
    <property type="molecule type" value="Genomic_DNA"/>
</dbReference>
<sequence>MVLHRVVLLLCAVPAALSEGVGTNCTCDKSFKPVCGSNGVTYENPCHLKCKSSEGYQKKDYYFSDSLGS</sequence>
<dbReference type="InterPro" id="IPR002350">
    <property type="entry name" value="Kazal_dom"/>
</dbReference>
<keyword evidence="1" id="KW-0732">Signal</keyword>
<feature type="chain" id="PRO_5001491612" description="Kazal-like domain-containing protein" evidence="1">
    <location>
        <begin position="19"/>
        <end position="69"/>
    </location>
</feature>
<feature type="domain" description="Kazal-like" evidence="2">
    <location>
        <begin position="19"/>
        <end position="69"/>
    </location>
</feature>
<comment type="caution">
    <text evidence="3">The sequence shown here is derived from an EMBL/GenBank/DDBJ whole genome shotgun (WGS) entry which is preliminary data.</text>
</comment>
<dbReference type="SMART" id="SM00280">
    <property type="entry name" value="KAZAL"/>
    <property type="match status" value="1"/>
</dbReference>
<proteinExistence type="predicted"/>
<dbReference type="OrthoDB" id="126772at2759"/>
<feature type="signal peptide" evidence="1">
    <location>
        <begin position="1"/>
        <end position="18"/>
    </location>
</feature>
<evidence type="ECO:0000313" key="4">
    <source>
        <dbReference type="Proteomes" id="UP000024635"/>
    </source>
</evidence>
<dbReference type="PROSITE" id="PS00282">
    <property type="entry name" value="KAZAL_1"/>
    <property type="match status" value="1"/>
</dbReference>
<protein>
    <recommendedName>
        <fullName evidence="2">Kazal-like domain-containing protein</fullName>
    </recommendedName>
</protein>
<dbReference type="Proteomes" id="UP000024635">
    <property type="component" value="Unassembled WGS sequence"/>
</dbReference>
<dbReference type="AlphaFoldDB" id="A0A016TXL7"/>
<reference evidence="4" key="1">
    <citation type="journal article" date="2015" name="Nat. Genet.">
        <title>The genome and transcriptome of the zoonotic hookworm Ancylostoma ceylanicum identify infection-specific gene families.</title>
        <authorList>
            <person name="Schwarz E.M."/>
            <person name="Hu Y."/>
            <person name="Antoshechkin I."/>
            <person name="Miller M.M."/>
            <person name="Sternberg P.W."/>
            <person name="Aroian R.V."/>
        </authorList>
    </citation>
    <scope>NUCLEOTIDE SEQUENCE</scope>
    <source>
        <strain evidence="4">HY135</strain>
    </source>
</reference>
<dbReference type="CDD" id="cd00104">
    <property type="entry name" value="KAZAL_FS"/>
    <property type="match status" value="1"/>
</dbReference>